<dbReference type="Gene3D" id="3.40.630.10">
    <property type="entry name" value="Zn peptidases"/>
    <property type="match status" value="1"/>
</dbReference>
<evidence type="ECO:0000256" key="1">
    <source>
        <dbReference type="ARBA" id="ARBA00022801"/>
    </source>
</evidence>
<dbReference type="Gene3D" id="3.30.70.360">
    <property type="match status" value="1"/>
</dbReference>
<dbReference type="EMBL" id="AUZX01012716">
    <property type="protein sequence ID" value="EQD37990.1"/>
    <property type="molecule type" value="Genomic_DNA"/>
</dbReference>
<dbReference type="PANTHER" id="PTHR11014">
    <property type="entry name" value="PEPTIDASE M20 FAMILY MEMBER"/>
    <property type="match status" value="1"/>
</dbReference>
<feature type="non-terminal residue" evidence="2">
    <location>
        <position position="1"/>
    </location>
</feature>
<sequence length="253" mass="26473">RLRDLGLEPRFLLDQRAVVADLQGGLAGGHSLLVRADIDALPIQERGEQRPYRSEVPGVMHACGHDAHVAIALGVARLLSQLRPEIPGRVRFVFQPAEETAGGAQRMIEAGVMGDPAVEGALGLHIWSGLPVGDVGVRDGAVFASADEFAIEIRGRGGHGAMPHQALDPVPIASLVVLALQTLVSRETSPFQSAVVTVATIAAGQAFNIIPETVALTGTVRAFTPEDRDRLLRRIGEVAAGVAAAFGASAQTT</sequence>
<reference evidence="2" key="2">
    <citation type="journal article" date="2014" name="ISME J.">
        <title>Microbial stratification in low pH oxic and suboxic macroscopic growths along an acid mine drainage.</title>
        <authorList>
            <person name="Mendez-Garcia C."/>
            <person name="Mesa V."/>
            <person name="Sprenger R.R."/>
            <person name="Richter M."/>
            <person name="Diez M.S."/>
            <person name="Solano J."/>
            <person name="Bargiela R."/>
            <person name="Golyshina O.V."/>
            <person name="Manteca A."/>
            <person name="Ramos J.L."/>
            <person name="Gallego J.R."/>
            <person name="Llorente I."/>
            <person name="Martins Dos Santos V.A."/>
            <person name="Jensen O.N."/>
            <person name="Pelaez A.I."/>
            <person name="Sanchez J."/>
            <person name="Ferrer M."/>
        </authorList>
    </citation>
    <scope>NUCLEOTIDE SEQUENCE</scope>
</reference>
<accession>T1A807</accession>
<comment type="caution">
    <text evidence="2">The sequence shown here is derived from an EMBL/GenBank/DDBJ whole genome shotgun (WGS) entry which is preliminary data.</text>
</comment>
<organism evidence="2">
    <name type="scientific">mine drainage metagenome</name>
    <dbReference type="NCBI Taxonomy" id="410659"/>
    <lineage>
        <taxon>unclassified sequences</taxon>
        <taxon>metagenomes</taxon>
        <taxon>ecological metagenomes</taxon>
    </lineage>
</organism>
<dbReference type="GO" id="GO:0016787">
    <property type="term" value="F:hydrolase activity"/>
    <property type="evidence" value="ECO:0007669"/>
    <property type="project" value="UniProtKB-KW"/>
</dbReference>
<dbReference type="NCBIfam" id="TIGR01891">
    <property type="entry name" value="amidohydrolases"/>
    <property type="match status" value="1"/>
</dbReference>
<dbReference type="InterPro" id="IPR002933">
    <property type="entry name" value="Peptidase_M20"/>
</dbReference>
<dbReference type="FunFam" id="3.30.70.360:FF:000001">
    <property type="entry name" value="N-acetyldiaminopimelate deacetylase"/>
    <property type="match status" value="1"/>
</dbReference>
<dbReference type="SUPFAM" id="SSF53187">
    <property type="entry name" value="Zn-dependent exopeptidases"/>
    <property type="match status" value="1"/>
</dbReference>
<gene>
    <name evidence="2" type="ORF">B1A_17284</name>
</gene>
<dbReference type="AlphaFoldDB" id="T1A807"/>
<dbReference type="SUPFAM" id="SSF55031">
    <property type="entry name" value="Bacterial exopeptidase dimerisation domain"/>
    <property type="match status" value="1"/>
</dbReference>
<protein>
    <submittedName>
        <fullName evidence="2">N-acyl-L-amino acid amidohydrolase</fullName>
    </submittedName>
</protein>
<proteinExistence type="predicted"/>
<keyword evidence="1 2" id="KW-0378">Hydrolase</keyword>
<feature type="non-terminal residue" evidence="2">
    <location>
        <position position="253"/>
    </location>
</feature>
<name>T1A807_9ZZZZ</name>
<dbReference type="InterPro" id="IPR017439">
    <property type="entry name" value="Amidohydrolase"/>
</dbReference>
<reference evidence="2" key="1">
    <citation type="submission" date="2013-08" db="EMBL/GenBank/DDBJ databases">
        <authorList>
            <person name="Mendez C."/>
            <person name="Richter M."/>
            <person name="Ferrer M."/>
            <person name="Sanchez J."/>
        </authorList>
    </citation>
    <scope>NUCLEOTIDE SEQUENCE</scope>
</reference>
<dbReference type="InterPro" id="IPR036264">
    <property type="entry name" value="Bact_exopeptidase_dim_dom"/>
</dbReference>
<dbReference type="PANTHER" id="PTHR11014:SF63">
    <property type="entry name" value="METALLOPEPTIDASE, PUTATIVE (AFU_ORTHOLOGUE AFUA_6G09600)-RELATED"/>
    <property type="match status" value="1"/>
</dbReference>
<dbReference type="Pfam" id="PF01546">
    <property type="entry name" value="Peptidase_M20"/>
    <property type="match status" value="1"/>
</dbReference>
<evidence type="ECO:0000313" key="2">
    <source>
        <dbReference type="EMBL" id="EQD37990.1"/>
    </source>
</evidence>